<protein>
    <submittedName>
        <fullName evidence="1">Uncharacterized protein</fullName>
    </submittedName>
</protein>
<sequence length="231" mass="24892">MTATGIYLGSELNTTGRAYWAMSRMVNHGWSVLSFGLDYGGWLRLRTPSGVELPVAADPLDHTPSSQQPVPGQPGAPLLPLHACRLLHQCAQHRGDDAHGGDDAARTIAALLRLGVPAGRAHADDARCPWYLPHGAVQPAASVRRAYWAATTLTDDYGWRITGIDARGFTAVGPYDAEEVRYPCAAAADSTTSARLARLLPHVHSDGGTDELHRLIVEHQQDHQSRAVARS</sequence>
<proteinExistence type="predicted"/>
<dbReference type="EMBL" id="LWCS01000056">
    <property type="protein sequence ID" value="OAN31845.1"/>
    <property type="molecule type" value="Genomic_DNA"/>
</dbReference>
<reference evidence="1 2" key="1">
    <citation type="submission" date="2016-04" db="EMBL/GenBank/DDBJ databases">
        <title>Draft Genome Sequences of Staphylococcus capitis Strain H36, S. capitis Strain H65, S. cohnii Strain H62, S. hominis Strain H69, Mycobacterium iranicum Strain H39, Plantibacter sp. Strain H53, Pseudomonas oryzihabitans Strain H72, and Microbacterium sp. Strain H83, isolated from residential settings.</title>
        <authorList>
            <person name="Lymperopoulou D."/>
            <person name="Adams R.I."/>
            <person name="Lindow S."/>
            <person name="Coil D.A."/>
            <person name="Jospin G."/>
            <person name="Eisen J.A."/>
        </authorList>
    </citation>
    <scope>NUCLEOTIDE SEQUENCE [LARGE SCALE GENOMIC DNA]</scope>
    <source>
        <strain evidence="1 2">H39</strain>
    </source>
</reference>
<comment type="caution">
    <text evidence="1">The sequence shown here is derived from an EMBL/GenBank/DDBJ whole genome shotgun (WGS) entry which is preliminary data.</text>
</comment>
<dbReference type="AlphaFoldDB" id="A0A178LME1"/>
<dbReference type="RefSeq" id="WP_064284537.1">
    <property type="nucleotide sequence ID" value="NZ_LWCS01000056.1"/>
</dbReference>
<accession>A0A178LME1</accession>
<evidence type="ECO:0000313" key="1">
    <source>
        <dbReference type="EMBL" id="OAN31845.1"/>
    </source>
</evidence>
<organism evidence="1 2">
    <name type="scientific">Mycolicibacterium iranicum</name>
    <name type="common">Mycobacterium iranicum</name>
    <dbReference type="NCBI Taxonomy" id="912594"/>
    <lineage>
        <taxon>Bacteria</taxon>
        <taxon>Bacillati</taxon>
        <taxon>Actinomycetota</taxon>
        <taxon>Actinomycetes</taxon>
        <taxon>Mycobacteriales</taxon>
        <taxon>Mycobacteriaceae</taxon>
        <taxon>Mycolicibacterium</taxon>
    </lineage>
</organism>
<evidence type="ECO:0000313" key="2">
    <source>
        <dbReference type="Proteomes" id="UP000078396"/>
    </source>
</evidence>
<name>A0A178LME1_MYCIR</name>
<dbReference type="OrthoDB" id="4606779at2"/>
<dbReference type="Proteomes" id="UP000078396">
    <property type="component" value="Unassembled WGS sequence"/>
</dbReference>
<gene>
    <name evidence="1" type="ORF">A4X20_28815</name>
</gene>